<protein>
    <submittedName>
        <fullName evidence="5">4Fe-4S dicluster domain-containing protein</fullName>
    </submittedName>
</protein>
<feature type="domain" description="4Fe-4S ferredoxin-type" evidence="4">
    <location>
        <begin position="16"/>
        <end position="44"/>
    </location>
</feature>
<comment type="caution">
    <text evidence="5">The sequence shown here is derived from an EMBL/GenBank/DDBJ whole genome shotgun (WGS) entry which is preliminary data.</text>
</comment>
<evidence type="ECO:0000313" key="6">
    <source>
        <dbReference type="Proteomes" id="UP000322619"/>
    </source>
</evidence>
<dbReference type="PROSITE" id="PS51379">
    <property type="entry name" value="4FE4S_FER_2"/>
    <property type="match status" value="2"/>
</dbReference>
<reference evidence="5 6" key="1">
    <citation type="submission" date="2019-08" db="EMBL/GenBank/DDBJ databases">
        <title>Isolation and enrichment of carboxydotrophic bacteria from anaerobic sludge for the production of bio-based chemicals from syngas.</title>
        <authorList>
            <person name="Antares A.L."/>
            <person name="Moreira J."/>
            <person name="Diender M."/>
            <person name="Parshina S.N."/>
            <person name="Stams A.J.M."/>
            <person name="Alves M."/>
            <person name="Alves J.I."/>
            <person name="Sousa D.Z."/>
        </authorList>
    </citation>
    <scope>NUCLEOTIDE SEQUENCE [LARGE SCALE GENOMIC DNA]</scope>
    <source>
        <strain evidence="5 6">JM</strain>
    </source>
</reference>
<dbReference type="SUPFAM" id="SSF54862">
    <property type="entry name" value="4Fe-4S ferredoxins"/>
    <property type="match status" value="1"/>
</dbReference>
<dbReference type="PROSITE" id="PS00198">
    <property type="entry name" value="4FE4S_FER_1"/>
    <property type="match status" value="1"/>
</dbReference>
<dbReference type="InterPro" id="IPR017900">
    <property type="entry name" value="4Fe4S_Fe_S_CS"/>
</dbReference>
<dbReference type="AlphaFoldDB" id="A0A5D0WL01"/>
<dbReference type="EMBL" id="VSLA01000024">
    <property type="protein sequence ID" value="TYC84879.1"/>
    <property type="molecule type" value="Genomic_DNA"/>
</dbReference>
<keyword evidence="3" id="KW-0411">Iron-sulfur</keyword>
<accession>A0A5D0WL01</accession>
<proteinExistence type="predicted"/>
<dbReference type="Pfam" id="PF13187">
    <property type="entry name" value="Fer4_9"/>
    <property type="match status" value="1"/>
</dbReference>
<dbReference type="GO" id="GO:0051536">
    <property type="term" value="F:iron-sulfur cluster binding"/>
    <property type="evidence" value="ECO:0007669"/>
    <property type="project" value="UniProtKB-KW"/>
</dbReference>
<evidence type="ECO:0000313" key="5">
    <source>
        <dbReference type="EMBL" id="TYC84879.1"/>
    </source>
</evidence>
<dbReference type="RefSeq" id="WP_148637848.1">
    <property type="nucleotide sequence ID" value="NZ_VSLA01000024.1"/>
</dbReference>
<dbReference type="Gene3D" id="3.30.70.20">
    <property type="match status" value="1"/>
</dbReference>
<dbReference type="Proteomes" id="UP000322619">
    <property type="component" value="Unassembled WGS sequence"/>
</dbReference>
<dbReference type="InterPro" id="IPR017896">
    <property type="entry name" value="4Fe4S_Fe-S-bd"/>
</dbReference>
<keyword evidence="1" id="KW-0479">Metal-binding</keyword>
<keyword evidence="2" id="KW-0408">Iron</keyword>
<dbReference type="GO" id="GO:0046872">
    <property type="term" value="F:metal ion binding"/>
    <property type="evidence" value="ECO:0007669"/>
    <property type="project" value="UniProtKB-KW"/>
</dbReference>
<evidence type="ECO:0000256" key="1">
    <source>
        <dbReference type="ARBA" id="ARBA00022723"/>
    </source>
</evidence>
<gene>
    <name evidence="5" type="ORF">FXB42_11165</name>
</gene>
<feature type="domain" description="4Fe-4S ferredoxin-type" evidence="4">
    <location>
        <begin position="45"/>
        <end position="72"/>
    </location>
</feature>
<evidence type="ECO:0000256" key="2">
    <source>
        <dbReference type="ARBA" id="ARBA00023004"/>
    </source>
</evidence>
<evidence type="ECO:0000256" key="3">
    <source>
        <dbReference type="ARBA" id="ARBA00023014"/>
    </source>
</evidence>
<organism evidence="5 6">
    <name type="scientific">Acetobacterium wieringae</name>
    <dbReference type="NCBI Taxonomy" id="52694"/>
    <lineage>
        <taxon>Bacteria</taxon>
        <taxon>Bacillati</taxon>
        <taxon>Bacillota</taxon>
        <taxon>Clostridia</taxon>
        <taxon>Eubacteriales</taxon>
        <taxon>Eubacteriaceae</taxon>
        <taxon>Acetobacterium</taxon>
    </lineage>
</organism>
<sequence length="108" mass="12363">MVTTVYFDALEKKAARDVRISSECILCGKCVRICPMKNFEISDQSMVLLNQCTLCYRCVNQCPQKAITVLVHTKVTKQYQGINLSISVESSNRTGYSWFFRKNPLSRL</sequence>
<name>A0A5D0WL01_9FIRM</name>
<evidence type="ECO:0000259" key="4">
    <source>
        <dbReference type="PROSITE" id="PS51379"/>
    </source>
</evidence>